<name>A0A8D8AN12_CULPI</name>
<proteinExistence type="predicted"/>
<organism evidence="1">
    <name type="scientific">Culex pipiens</name>
    <name type="common">House mosquito</name>
    <dbReference type="NCBI Taxonomy" id="7175"/>
    <lineage>
        <taxon>Eukaryota</taxon>
        <taxon>Metazoa</taxon>
        <taxon>Ecdysozoa</taxon>
        <taxon>Arthropoda</taxon>
        <taxon>Hexapoda</taxon>
        <taxon>Insecta</taxon>
        <taxon>Pterygota</taxon>
        <taxon>Neoptera</taxon>
        <taxon>Endopterygota</taxon>
        <taxon>Diptera</taxon>
        <taxon>Nematocera</taxon>
        <taxon>Culicoidea</taxon>
        <taxon>Culicidae</taxon>
        <taxon>Culicinae</taxon>
        <taxon>Culicini</taxon>
        <taxon>Culex</taxon>
        <taxon>Culex</taxon>
    </lineage>
</organism>
<dbReference type="AlphaFoldDB" id="A0A8D8AN12"/>
<reference evidence="1" key="1">
    <citation type="submission" date="2021-05" db="EMBL/GenBank/DDBJ databases">
        <authorList>
            <person name="Alioto T."/>
            <person name="Alioto T."/>
            <person name="Gomez Garrido J."/>
        </authorList>
    </citation>
    <scope>NUCLEOTIDE SEQUENCE</scope>
</reference>
<sequence length="133" mass="14385">MVCVRSVNAFGGDMVENKNKTKMVHCWVGGVEIESDETEERRTQQPKIHTARVRKEGRTHVACGWLVFGGCLNLTLAFAERILSSLTRLLAPFEPASETSFAPPPSPVVMVPLAVAPAPTAPPATPDRARACC</sequence>
<accession>A0A8D8AN12</accession>
<evidence type="ECO:0000313" key="1">
    <source>
        <dbReference type="EMBL" id="CAG6458575.1"/>
    </source>
</evidence>
<protein>
    <submittedName>
        <fullName evidence="1">(northern house mosquito) hypothetical protein</fullName>
    </submittedName>
</protein>
<dbReference type="EMBL" id="HBUE01035574">
    <property type="protein sequence ID" value="CAG6458575.1"/>
    <property type="molecule type" value="Transcribed_RNA"/>
</dbReference>